<feature type="domain" description="Ig-like" evidence="1">
    <location>
        <begin position="369"/>
        <end position="447"/>
    </location>
</feature>
<accession>A0A4R0MM96</accession>
<evidence type="ECO:0000259" key="1">
    <source>
        <dbReference type="Pfam" id="PF19081"/>
    </source>
</evidence>
<protein>
    <recommendedName>
        <fullName evidence="1">Ig-like domain-containing protein</fullName>
    </recommendedName>
</protein>
<dbReference type="Proteomes" id="UP000291117">
    <property type="component" value="Unassembled WGS sequence"/>
</dbReference>
<evidence type="ECO:0000313" key="2">
    <source>
        <dbReference type="EMBL" id="TCC87841.1"/>
    </source>
</evidence>
<dbReference type="AlphaFoldDB" id="A0A4R0MM96"/>
<dbReference type="Gene3D" id="2.60.40.2700">
    <property type="match status" value="1"/>
</dbReference>
<name>A0A4R0MM96_9SPHI</name>
<sequence length="556" mass="56464">MLLLIVIVMVAGMGQVKGQYAKVRAEYVGPYPANTGGTNGAAGTAGIGGGQGALGTHSTSTPADLNDTNYATNFAAVKAASGTNGTGIGGGAGKSSTAYLTLNFTGTISPKIGDQVFLKISPSNSVVLVGADPKSQVTIQGFNGATSAGSAFALSTLATNADGYYVFPVTADFTSIKILVTTGDTGLATGNPASTQADVYDVYMFDPTCNPAKSTAINFTGVSLLSSINNPDNAIDGNLSTYSSFNAGIGLGATLIESINLYHLSKVGEAATVTLSVPQALVAVGLLGNLQIEAFNGATSVGAISVSALLQGTDLLGLLQSGKISTLTFLPPGGQFDRINVSMGSLLNVSGSLNLYEVQITPAKPTFTAPSLQNITICSGNTATFTPNAPASGNELRWYKNATGGTWVPGNSYTTVNLTAPDTIYVAQAIIGCAGESERVPATVVVNTITPGSIATGQTICSGTQPAAFTGAVATSTAIGAVITYQWQKSSNDNTHYANISGATAATFTESANLSQNTYYKRIATTTLNGVSCTANSNEILISLHPKPPTPFVSIN</sequence>
<comment type="caution">
    <text evidence="2">The sequence shown here is derived from an EMBL/GenBank/DDBJ whole genome shotgun (WGS) entry which is preliminary data.</text>
</comment>
<evidence type="ECO:0000313" key="3">
    <source>
        <dbReference type="Proteomes" id="UP000291117"/>
    </source>
</evidence>
<dbReference type="Pfam" id="PF19081">
    <property type="entry name" value="Ig_7"/>
    <property type="match status" value="1"/>
</dbReference>
<proteinExistence type="predicted"/>
<keyword evidence="3" id="KW-1185">Reference proteome</keyword>
<gene>
    <name evidence="2" type="ORF">EZ444_22180</name>
</gene>
<dbReference type="InterPro" id="IPR044023">
    <property type="entry name" value="Ig_7"/>
</dbReference>
<organism evidence="2 3">
    <name type="scientific">Pedobacter hiemivivus</name>
    <dbReference type="NCBI Taxonomy" id="2530454"/>
    <lineage>
        <taxon>Bacteria</taxon>
        <taxon>Pseudomonadati</taxon>
        <taxon>Bacteroidota</taxon>
        <taxon>Sphingobacteriia</taxon>
        <taxon>Sphingobacteriales</taxon>
        <taxon>Sphingobacteriaceae</taxon>
        <taxon>Pedobacter</taxon>
    </lineage>
</organism>
<dbReference type="RefSeq" id="WP_205945331.1">
    <property type="nucleotide sequence ID" value="NZ_SJSM01000022.1"/>
</dbReference>
<dbReference type="EMBL" id="SJSM01000022">
    <property type="protein sequence ID" value="TCC87841.1"/>
    <property type="molecule type" value="Genomic_DNA"/>
</dbReference>
<reference evidence="2 3" key="1">
    <citation type="submission" date="2019-02" db="EMBL/GenBank/DDBJ databases">
        <title>Pedobacter sp. RP-3-8 sp. nov., isolated from Arctic soil.</title>
        <authorList>
            <person name="Dahal R.H."/>
        </authorList>
    </citation>
    <scope>NUCLEOTIDE SEQUENCE [LARGE SCALE GENOMIC DNA]</scope>
    <source>
        <strain evidence="2 3">RP-3-8</strain>
    </source>
</reference>